<dbReference type="OrthoDB" id="9978204at2759"/>
<comment type="caution">
    <text evidence="1">The sequence shown here is derived from an EMBL/GenBank/DDBJ whole genome shotgun (WGS) entry which is preliminary data.</text>
</comment>
<evidence type="ECO:0008006" key="3">
    <source>
        <dbReference type="Google" id="ProtNLM"/>
    </source>
</evidence>
<keyword evidence="2" id="KW-1185">Reference proteome</keyword>
<evidence type="ECO:0000313" key="2">
    <source>
        <dbReference type="Proteomes" id="UP000664132"/>
    </source>
</evidence>
<proteinExistence type="predicted"/>
<dbReference type="EMBL" id="JAFJYH010000301">
    <property type="protein sequence ID" value="KAG4413688.1"/>
    <property type="molecule type" value="Genomic_DNA"/>
</dbReference>
<gene>
    <name evidence="1" type="ORF">IFR04_013192</name>
</gene>
<name>A0A8H7T7I1_9HELO</name>
<dbReference type="Pfam" id="PF15892">
    <property type="entry name" value="BNR_4"/>
    <property type="match status" value="1"/>
</dbReference>
<dbReference type="SUPFAM" id="SSF50956">
    <property type="entry name" value="Thermostable phytase (3-phytase)"/>
    <property type="match status" value="1"/>
</dbReference>
<accession>A0A8H7T7I1</accession>
<protein>
    <recommendedName>
        <fullName evidence="3">Dockerin type 1</fullName>
    </recommendedName>
</protein>
<evidence type="ECO:0000313" key="1">
    <source>
        <dbReference type="EMBL" id="KAG4413688.1"/>
    </source>
</evidence>
<organism evidence="1 2">
    <name type="scientific">Cadophora malorum</name>
    <dbReference type="NCBI Taxonomy" id="108018"/>
    <lineage>
        <taxon>Eukaryota</taxon>
        <taxon>Fungi</taxon>
        <taxon>Dikarya</taxon>
        <taxon>Ascomycota</taxon>
        <taxon>Pezizomycotina</taxon>
        <taxon>Leotiomycetes</taxon>
        <taxon>Helotiales</taxon>
        <taxon>Ploettnerulaceae</taxon>
        <taxon>Cadophora</taxon>
    </lineage>
</organism>
<dbReference type="AlphaFoldDB" id="A0A8H7T7I1"/>
<dbReference type="Proteomes" id="UP000664132">
    <property type="component" value="Unassembled WGS sequence"/>
</dbReference>
<sequence length="455" mass="50580">MKLTSPSITILGQDPNRKHRINANSFQQNAITTIKGWQYAAFYTPVLPGKSGTGCHVNIARRQLLPGLVTVSSSEWQVLTFEDYEQVRDDGHNTISIGVCEGDGTIHVAFDHHCDRLKFRISKTDVANDPSCHTWEASLFTETKHCLPGVETDESLKEVTYPRFVNIGDDLLFTYRTGQAGLGSDLLYRYSASTHAYTLLGQHLTGVSNSPYINGIGHRKGRLHISWCYRNFIVPPSPGAADAHQQQAGPNGPENNYDLNYAFSDDQGLRWESSEGKFLACLTGGEGIETTIKPDAHGAKVFEIPMGSGILNQEGQAADWDGGFWVLNREKVKNEETWIVYYRSPEGVWTRATVDDVPQPTETGSRGSVCIDTKGDVYLVLPGNSDPSLSIMRARKEEQYSQFKPVWTWDGFDGEPLVDVQRLETSDVLSIFTRTNTDVDGKRDVVVLDLVLTEL</sequence>
<reference evidence="1" key="1">
    <citation type="submission" date="2021-02" db="EMBL/GenBank/DDBJ databases">
        <title>Genome sequence Cadophora malorum strain M34.</title>
        <authorList>
            <person name="Stefanovic E."/>
            <person name="Vu D."/>
            <person name="Scully C."/>
            <person name="Dijksterhuis J."/>
            <person name="Roader J."/>
            <person name="Houbraken J."/>
        </authorList>
    </citation>
    <scope>NUCLEOTIDE SEQUENCE</scope>
    <source>
        <strain evidence="1">M34</strain>
    </source>
</reference>